<feature type="binding site" evidence="2">
    <location>
        <position position="77"/>
    </location>
    <ligand>
        <name>7-chloro-L-tryptophan</name>
        <dbReference type="ChEBI" id="CHEBI:58713"/>
    </ligand>
</feature>
<dbReference type="Proteomes" id="UP000623067">
    <property type="component" value="Unassembled WGS sequence"/>
</dbReference>
<dbReference type="PANTHER" id="PTHR43747:SF4">
    <property type="entry name" value="FLAVIN-DEPENDENT TRYPTOPHAN HALOGENASE"/>
    <property type="match status" value="1"/>
</dbReference>
<dbReference type="InterPro" id="IPR006905">
    <property type="entry name" value="Flavin_halogenase"/>
</dbReference>
<dbReference type="InterPro" id="IPR033856">
    <property type="entry name" value="Trp_halogen"/>
</dbReference>
<evidence type="ECO:0000313" key="4">
    <source>
        <dbReference type="Proteomes" id="UP000623067"/>
    </source>
</evidence>
<evidence type="ECO:0000313" key="3">
    <source>
        <dbReference type="EMBL" id="GGB28439.1"/>
    </source>
</evidence>
<organism evidence="3 4">
    <name type="scientific">Sphingomonas metalli</name>
    <dbReference type="NCBI Taxonomy" id="1779358"/>
    <lineage>
        <taxon>Bacteria</taxon>
        <taxon>Pseudomonadati</taxon>
        <taxon>Pseudomonadota</taxon>
        <taxon>Alphaproteobacteria</taxon>
        <taxon>Sphingomonadales</taxon>
        <taxon>Sphingomonadaceae</taxon>
        <taxon>Sphingomonas</taxon>
    </lineage>
</organism>
<feature type="binding site" evidence="2">
    <location>
        <begin position="12"/>
        <end position="15"/>
    </location>
    <ligand>
        <name>FAD</name>
        <dbReference type="ChEBI" id="CHEBI:57692"/>
    </ligand>
</feature>
<dbReference type="SUPFAM" id="SSF51905">
    <property type="entry name" value="FAD/NAD(P)-binding domain"/>
    <property type="match status" value="1"/>
</dbReference>
<evidence type="ECO:0000256" key="1">
    <source>
        <dbReference type="PIRSR" id="PIRSR011396-1"/>
    </source>
</evidence>
<reference evidence="3" key="1">
    <citation type="journal article" date="2014" name="Int. J. Syst. Evol. Microbiol.">
        <title>Complete genome sequence of Corynebacterium casei LMG S-19264T (=DSM 44701T), isolated from a smear-ripened cheese.</title>
        <authorList>
            <consortium name="US DOE Joint Genome Institute (JGI-PGF)"/>
            <person name="Walter F."/>
            <person name="Albersmeier A."/>
            <person name="Kalinowski J."/>
            <person name="Ruckert C."/>
        </authorList>
    </citation>
    <scope>NUCLEOTIDE SEQUENCE</scope>
    <source>
        <strain evidence="3">CGMCC 1.15330</strain>
    </source>
</reference>
<dbReference type="PIRSF" id="PIRSF011396">
    <property type="entry name" value="Trp_halogenase"/>
    <property type="match status" value="1"/>
</dbReference>
<keyword evidence="2" id="KW-0274">FAD</keyword>
<reference evidence="3" key="2">
    <citation type="submission" date="2020-09" db="EMBL/GenBank/DDBJ databases">
        <authorList>
            <person name="Sun Q."/>
            <person name="Zhou Y."/>
        </authorList>
    </citation>
    <scope>NUCLEOTIDE SEQUENCE</scope>
    <source>
        <strain evidence="3">CGMCC 1.15330</strain>
    </source>
</reference>
<accession>A0A916T2Q3</accession>
<evidence type="ECO:0000256" key="2">
    <source>
        <dbReference type="PIRSR" id="PIRSR011396-2"/>
    </source>
</evidence>
<dbReference type="EMBL" id="BMIH01000002">
    <property type="protein sequence ID" value="GGB28439.1"/>
    <property type="molecule type" value="Genomic_DNA"/>
</dbReference>
<dbReference type="RefSeq" id="WP_188658350.1">
    <property type="nucleotide sequence ID" value="NZ_BMIH01000002.1"/>
</dbReference>
<name>A0A916T2Q3_9SPHN</name>
<sequence>MSRGRRILIVGGGTAGWLTAAYLARALGPAVAISLLEAAEIGIIGVGEGTFPTIRDTLRFLGIEEAAFVREASATFKQGVRFIGWQPDTDGRSHSYFHPFEPPFFTEGASLIPHWLSQAPGTRRAFAETVTIQNRVAEARRAPKQPGEGDYAGPLNYAFHFDATRLARILADRARQLGVEHLSGRLTEVVLDARGDIARIDTDGGPLTADLFIDCTGFRAELIGKALGSPFHSVADQLFTDRALTCKLPYDRPDAPIESYTLATAHEAGWIWDIGLAEGRGIGCVYSSRHVDDARAAAILTDYLGAEVSARKLAFEPGWRERPWIGNCVAVGLAGGFLEPLESTGVVMIEAAVGMIAELFPHHGLIDLPAPRFNALMAARYANIVTFLKLHYCLSRRPEPFWRDNADPATSPERLRALLAQWRYRPPSRFDFLLDTESFAFFNYQYILYGMGFETEPAPAPANAAEAERLFARIQAFGEQASRDLPPHRVLVEQLAGGRG</sequence>
<keyword evidence="2" id="KW-0285">Flavoprotein</keyword>
<proteinExistence type="predicted"/>
<comment type="caution">
    <text evidence="3">The sequence shown here is derived from an EMBL/GenBank/DDBJ whole genome shotgun (WGS) entry which is preliminary data.</text>
</comment>
<dbReference type="Pfam" id="PF04820">
    <property type="entry name" value="Trp_halogenase"/>
    <property type="match status" value="1"/>
</dbReference>
<dbReference type="GO" id="GO:0000166">
    <property type="term" value="F:nucleotide binding"/>
    <property type="evidence" value="ECO:0007669"/>
    <property type="project" value="UniProtKB-KW"/>
</dbReference>
<dbReference type="AlphaFoldDB" id="A0A916T2Q3"/>
<feature type="binding site" evidence="2">
    <location>
        <position position="342"/>
    </location>
    <ligand>
        <name>L-tryptophan</name>
        <dbReference type="ChEBI" id="CHEBI:57912"/>
    </ligand>
</feature>
<keyword evidence="2" id="KW-0547">Nucleotide-binding</keyword>
<dbReference type="InterPro" id="IPR050816">
    <property type="entry name" value="Flavin-dep_Halogenase_NPB"/>
</dbReference>
<feature type="binding site" evidence="2">
    <location>
        <position position="333"/>
    </location>
    <ligand>
        <name>FAD</name>
        <dbReference type="ChEBI" id="CHEBI:57692"/>
    </ligand>
</feature>
<protein>
    <submittedName>
        <fullName evidence="3">Tryptophan halogenase</fullName>
    </submittedName>
</protein>
<dbReference type="InterPro" id="IPR036188">
    <property type="entry name" value="FAD/NAD-bd_sf"/>
</dbReference>
<dbReference type="PANTHER" id="PTHR43747">
    <property type="entry name" value="FAD-BINDING PROTEIN"/>
    <property type="match status" value="1"/>
</dbReference>
<feature type="active site" evidence="1">
    <location>
        <position position="77"/>
    </location>
</feature>
<dbReference type="Gene3D" id="3.50.50.60">
    <property type="entry name" value="FAD/NAD(P)-binding domain"/>
    <property type="match status" value="1"/>
</dbReference>
<dbReference type="GO" id="GO:0004497">
    <property type="term" value="F:monooxygenase activity"/>
    <property type="evidence" value="ECO:0007669"/>
    <property type="project" value="InterPro"/>
</dbReference>
<gene>
    <name evidence="3" type="ORF">GCM10011380_17560</name>
</gene>
<keyword evidence="4" id="KW-1185">Reference proteome</keyword>